<reference evidence="3" key="1">
    <citation type="submission" date="2014-05" db="EMBL/GenBank/DDBJ databases">
        <authorList>
            <person name="Kube M."/>
        </authorList>
    </citation>
    <scope>NUCLEOTIDE SEQUENCE [LARGE SCALE GENOMIC DNA]</scope>
</reference>
<dbReference type="RefSeq" id="WP_045748915.1">
    <property type="nucleotide sequence ID" value="NZ_FUZK01000002.1"/>
</dbReference>
<keyword evidence="1" id="KW-0812">Transmembrane</keyword>
<dbReference type="AlphaFoldDB" id="A0A061AFM5"/>
<keyword evidence="1" id="KW-0472">Membrane</keyword>
<dbReference type="KEGG" id="aoc:Aocu_02830"/>
<dbReference type="Proteomes" id="UP000032434">
    <property type="component" value="Chromosome 1"/>
</dbReference>
<evidence type="ECO:0000256" key="1">
    <source>
        <dbReference type="SAM" id="Phobius"/>
    </source>
</evidence>
<name>A0A061AFM5_9MOLU</name>
<dbReference type="EMBL" id="LK028559">
    <property type="protein sequence ID" value="CDR30356.1"/>
    <property type="molecule type" value="Genomic_DNA"/>
</dbReference>
<sequence>MNQIEMILSYASTIIIFLVSSITYVVKYIKRVKELKIMNDSKLLESELERLMILAEQFMVDGNTKESFVLDRLKHFAQELKIDFKYDEIHGKILNLIQLTKNINYFKTEDQTIKTSSLEAEKNDLESGVKSPFRTYINDHK</sequence>
<proteinExistence type="predicted"/>
<evidence type="ECO:0000313" key="2">
    <source>
        <dbReference type="EMBL" id="CDR30356.1"/>
    </source>
</evidence>
<organism evidence="2 3">
    <name type="scientific">Acholeplasma oculi</name>
    <dbReference type="NCBI Taxonomy" id="35623"/>
    <lineage>
        <taxon>Bacteria</taxon>
        <taxon>Bacillati</taxon>
        <taxon>Mycoplasmatota</taxon>
        <taxon>Mollicutes</taxon>
        <taxon>Acholeplasmatales</taxon>
        <taxon>Acholeplasmataceae</taxon>
        <taxon>Acholeplasma</taxon>
    </lineage>
</organism>
<dbReference type="STRING" id="35623.Aocu_02830"/>
<dbReference type="HOGENOM" id="CLU_1811567_0_0_14"/>
<accession>A0A061AFM5</accession>
<keyword evidence="3" id="KW-1185">Reference proteome</keyword>
<dbReference type="PATRIC" id="fig|35623.3.peg.283"/>
<protein>
    <submittedName>
        <fullName evidence="2">Uncharacterized protein</fullName>
    </submittedName>
</protein>
<dbReference type="InParanoid" id="A0A061AFM5"/>
<feature type="transmembrane region" description="Helical" evidence="1">
    <location>
        <begin position="6"/>
        <end position="26"/>
    </location>
</feature>
<evidence type="ECO:0000313" key="3">
    <source>
        <dbReference type="Proteomes" id="UP000032434"/>
    </source>
</evidence>
<keyword evidence="1" id="KW-1133">Transmembrane helix</keyword>
<gene>
    <name evidence="2" type="ORF">Aocu_02830</name>
</gene>